<dbReference type="FunCoup" id="E6W150">
    <property type="interactions" value="114"/>
</dbReference>
<dbReference type="KEGG" id="din:Selin_1741"/>
<dbReference type="OrthoDB" id="9809288at2"/>
<accession>E6W150</accession>
<dbReference type="PANTHER" id="PTHR43673">
    <property type="entry name" value="NAD(P)H NITROREDUCTASE YDGI-RELATED"/>
    <property type="match status" value="1"/>
</dbReference>
<reference evidence="4 5" key="1">
    <citation type="submission" date="2010-12" db="EMBL/GenBank/DDBJ databases">
        <title>Complete sequence of Desulfurispirillum indicum S5.</title>
        <authorList>
            <consortium name="US DOE Joint Genome Institute"/>
            <person name="Lucas S."/>
            <person name="Copeland A."/>
            <person name="Lapidus A."/>
            <person name="Cheng J.-F."/>
            <person name="Goodwin L."/>
            <person name="Pitluck S."/>
            <person name="Chertkov O."/>
            <person name="Held B."/>
            <person name="Detter J.C."/>
            <person name="Han C."/>
            <person name="Tapia R."/>
            <person name="Land M."/>
            <person name="Hauser L."/>
            <person name="Kyrpides N."/>
            <person name="Ivanova N."/>
            <person name="Mikhailova N."/>
            <person name="Haggblom M."/>
            <person name="Rauschenbach I."/>
            <person name="Bini E."/>
            <person name="Woyke T."/>
        </authorList>
    </citation>
    <scope>NUCLEOTIDE SEQUENCE [LARGE SCALE GENOMIC DNA]</scope>
    <source>
        <strain evidence="5">ATCC BAA-1389 / DSM 22839 / S5</strain>
    </source>
</reference>
<dbReference type="InterPro" id="IPR000415">
    <property type="entry name" value="Nitroreductase-like"/>
</dbReference>
<sequence length="171" mass="18600">MFMETLRSRRSIRKFTPAAVEKDKIDLIMEAALRAPSSRGKQPWQFYCVQNKAIIDKLSRSKEHGAAFLAGAPLAVVICADPSISDVWIEDTSIAAICIQLAAQSIGLGSTWVQIRERFGADKVPSEELARAAAGIPENLKVTCIIGIGYPAETPAPWPFSALPASKVQYL</sequence>
<evidence type="ECO:0000313" key="5">
    <source>
        <dbReference type="Proteomes" id="UP000002572"/>
    </source>
</evidence>
<dbReference type="PANTHER" id="PTHR43673:SF10">
    <property type="entry name" value="NADH DEHYDROGENASE_NAD(P)H NITROREDUCTASE XCC3605-RELATED"/>
    <property type="match status" value="1"/>
</dbReference>
<dbReference type="Gene3D" id="3.40.109.10">
    <property type="entry name" value="NADH Oxidase"/>
    <property type="match status" value="1"/>
</dbReference>
<protein>
    <submittedName>
        <fullName evidence="4">Nitroreductase</fullName>
    </submittedName>
</protein>
<dbReference type="GO" id="GO:0016491">
    <property type="term" value="F:oxidoreductase activity"/>
    <property type="evidence" value="ECO:0007669"/>
    <property type="project" value="UniProtKB-KW"/>
</dbReference>
<dbReference type="Pfam" id="PF00881">
    <property type="entry name" value="Nitroreductase"/>
    <property type="match status" value="2"/>
</dbReference>
<evidence type="ECO:0000256" key="1">
    <source>
        <dbReference type="ARBA" id="ARBA00007118"/>
    </source>
</evidence>
<dbReference type="CDD" id="cd02151">
    <property type="entry name" value="nitroreductase"/>
    <property type="match status" value="1"/>
</dbReference>
<feature type="domain" description="Nitroreductase" evidence="3">
    <location>
        <begin position="62"/>
        <end position="150"/>
    </location>
</feature>
<evidence type="ECO:0000313" key="4">
    <source>
        <dbReference type="EMBL" id="ADU66470.1"/>
    </source>
</evidence>
<dbReference type="STRING" id="653733.Selin_1741"/>
<proteinExistence type="inferred from homology"/>
<dbReference type="AlphaFoldDB" id="E6W150"/>
<keyword evidence="2" id="KW-0560">Oxidoreductase</keyword>
<dbReference type="HOGENOM" id="CLU_070764_7_3_0"/>
<evidence type="ECO:0000256" key="2">
    <source>
        <dbReference type="ARBA" id="ARBA00023002"/>
    </source>
</evidence>
<dbReference type="SUPFAM" id="SSF55469">
    <property type="entry name" value="FMN-dependent nitroreductase-like"/>
    <property type="match status" value="1"/>
</dbReference>
<keyword evidence="5" id="KW-1185">Reference proteome</keyword>
<dbReference type="eggNOG" id="COG0778">
    <property type="taxonomic scope" value="Bacteria"/>
</dbReference>
<comment type="similarity">
    <text evidence="1">Belongs to the nitroreductase family.</text>
</comment>
<organism evidence="4 5">
    <name type="scientific">Desulfurispirillum indicum (strain ATCC BAA-1389 / DSM 22839 / S5)</name>
    <dbReference type="NCBI Taxonomy" id="653733"/>
    <lineage>
        <taxon>Bacteria</taxon>
        <taxon>Pseudomonadati</taxon>
        <taxon>Chrysiogenota</taxon>
        <taxon>Chrysiogenia</taxon>
        <taxon>Chrysiogenales</taxon>
        <taxon>Chrysiogenaceae</taxon>
        <taxon>Desulfurispirillum</taxon>
    </lineage>
</organism>
<dbReference type="InterPro" id="IPR029479">
    <property type="entry name" value="Nitroreductase"/>
</dbReference>
<dbReference type="Proteomes" id="UP000002572">
    <property type="component" value="Chromosome"/>
</dbReference>
<evidence type="ECO:0000259" key="3">
    <source>
        <dbReference type="Pfam" id="PF00881"/>
    </source>
</evidence>
<name>E6W150_DESIS</name>
<feature type="domain" description="Nitroreductase" evidence="3">
    <location>
        <begin position="6"/>
        <end position="59"/>
    </location>
</feature>
<dbReference type="EMBL" id="CP002432">
    <property type="protein sequence ID" value="ADU66470.1"/>
    <property type="molecule type" value="Genomic_DNA"/>
</dbReference>
<gene>
    <name evidence="4" type="ordered locus">Selin_1741</name>
</gene>
<dbReference type="RefSeq" id="WP_013506350.1">
    <property type="nucleotide sequence ID" value="NC_014836.1"/>
</dbReference>
<dbReference type="InParanoid" id="E6W150"/>